<accession>A0A834LCH4</accession>
<evidence type="ECO:0000256" key="1">
    <source>
        <dbReference type="SAM" id="SignalP"/>
    </source>
</evidence>
<evidence type="ECO:0000313" key="3">
    <source>
        <dbReference type="Proteomes" id="UP000626092"/>
    </source>
</evidence>
<dbReference type="EMBL" id="WJXA01000010">
    <property type="protein sequence ID" value="KAF7130005.1"/>
    <property type="molecule type" value="Genomic_DNA"/>
</dbReference>
<keyword evidence="3" id="KW-1185">Reference proteome</keyword>
<organism evidence="2 3">
    <name type="scientific">Rhododendron simsii</name>
    <name type="common">Sims's rhododendron</name>
    <dbReference type="NCBI Taxonomy" id="118357"/>
    <lineage>
        <taxon>Eukaryota</taxon>
        <taxon>Viridiplantae</taxon>
        <taxon>Streptophyta</taxon>
        <taxon>Embryophyta</taxon>
        <taxon>Tracheophyta</taxon>
        <taxon>Spermatophyta</taxon>
        <taxon>Magnoliopsida</taxon>
        <taxon>eudicotyledons</taxon>
        <taxon>Gunneridae</taxon>
        <taxon>Pentapetalae</taxon>
        <taxon>asterids</taxon>
        <taxon>Ericales</taxon>
        <taxon>Ericaceae</taxon>
        <taxon>Ericoideae</taxon>
        <taxon>Rhodoreae</taxon>
        <taxon>Rhododendron</taxon>
    </lineage>
</organism>
<gene>
    <name evidence="2" type="ORF">RHSIM_Rhsim10G0110400</name>
</gene>
<comment type="caution">
    <text evidence="2">The sequence shown here is derived from an EMBL/GenBank/DDBJ whole genome shotgun (WGS) entry which is preliminary data.</text>
</comment>
<dbReference type="AlphaFoldDB" id="A0A834LCH4"/>
<proteinExistence type="predicted"/>
<evidence type="ECO:0000313" key="2">
    <source>
        <dbReference type="EMBL" id="KAF7130005.1"/>
    </source>
</evidence>
<feature type="signal peptide" evidence="1">
    <location>
        <begin position="1"/>
        <end position="26"/>
    </location>
</feature>
<sequence>MKQLVVMKFTACLMLVFGKFKVLASATTYYDAHSGNMKREGGMAGLGGDADAHHVIPASVPKN</sequence>
<feature type="chain" id="PRO_5032853645" evidence="1">
    <location>
        <begin position="27"/>
        <end position="63"/>
    </location>
</feature>
<protein>
    <submittedName>
        <fullName evidence="2">Uncharacterized protein</fullName>
    </submittedName>
</protein>
<dbReference type="Proteomes" id="UP000626092">
    <property type="component" value="Unassembled WGS sequence"/>
</dbReference>
<name>A0A834LCH4_RHOSS</name>
<keyword evidence="1" id="KW-0732">Signal</keyword>
<reference evidence="2" key="1">
    <citation type="submission" date="2019-11" db="EMBL/GenBank/DDBJ databases">
        <authorList>
            <person name="Liu Y."/>
            <person name="Hou J."/>
            <person name="Li T.-Q."/>
            <person name="Guan C.-H."/>
            <person name="Wu X."/>
            <person name="Wu H.-Z."/>
            <person name="Ling F."/>
            <person name="Zhang R."/>
            <person name="Shi X.-G."/>
            <person name="Ren J.-P."/>
            <person name="Chen E.-F."/>
            <person name="Sun J.-M."/>
        </authorList>
    </citation>
    <scope>NUCLEOTIDE SEQUENCE</scope>
    <source>
        <strain evidence="2">Adult_tree_wgs_1</strain>
        <tissue evidence="2">Leaves</tissue>
    </source>
</reference>